<feature type="transmembrane region" description="Helical" evidence="5">
    <location>
        <begin position="243"/>
        <end position="269"/>
    </location>
</feature>
<evidence type="ECO:0000256" key="1">
    <source>
        <dbReference type="ARBA" id="ARBA00004141"/>
    </source>
</evidence>
<reference evidence="7" key="1">
    <citation type="journal article" date="2020" name="Stud. Mycol.">
        <title>101 Dothideomycetes genomes: A test case for predicting lifestyles and emergence of pathogens.</title>
        <authorList>
            <person name="Haridas S."/>
            <person name="Albert R."/>
            <person name="Binder M."/>
            <person name="Bloem J."/>
            <person name="LaButti K."/>
            <person name="Salamov A."/>
            <person name="Andreopoulos B."/>
            <person name="Baker S."/>
            <person name="Barry K."/>
            <person name="Bills G."/>
            <person name="Bluhm B."/>
            <person name="Cannon C."/>
            <person name="Castanera R."/>
            <person name="Culley D."/>
            <person name="Daum C."/>
            <person name="Ezra D."/>
            <person name="Gonzalez J."/>
            <person name="Henrissat B."/>
            <person name="Kuo A."/>
            <person name="Liang C."/>
            <person name="Lipzen A."/>
            <person name="Lutzoni F."/>
            <person name="Magnuson J."/>
            <person name="Mondo S."/>
            <person name="Nolan M."/>
            <person name="Ohm R."/>
            <person name="Pangilinan J."/>
            <person name="Park H.-J."/>
            <person name="Ramirez L."/>
            <person name="Alfaro M."/>
            <person name="Sun H."/>
            <person name="Tritt A."/>
            <person name="Yoshinaga Y."/>
            <person name="Zwiers L.-H."/>
            <person name="Turgeon B."/>
            <person name="Goodwin S."/>
            <person name="Spatafora J."/>
            <person name="Crous P."/>
            <person name="Grigoriev I."/>
        </authorList>
    </citation>
    <scope>NUCLEOTIDE SEQUENCE [LARGE SCALE GENOMIC DNA]</scope>
    <source>
        <strain evidence="7">CBS 304.66</strain>
    </source>
</reference>
<dbReference type="InterPro" id="IPR000537">
    <property type="entry name" value="UbiA_prenyltransferase"/>
</dbReference>
<feature type="transmembrane region" description="Helical" evidence="5">
    <location>
        <begin position="290"/>
        <end position="308"/>
    </location>
</feature>
<dbReference type="Pfam" id="PF01040">
    <property type="entry name" value="UbiA"/>
    <property type="match status" value="1"/>
</dbReference>
<evidence type="ECO:0000313" key="7">
    <source>
        <dbReference type="Proteomes" id="UP000800093"/>
    </source>
</evidence>
<name>A0A9P4KBS7_9PLEO</name>
<evidence type="ECO:0000256" key="4">
    <source>
        <dbReference type="ARBA" id="ARBA00023136"/>
    </source>
</evidence>
<comment type="subcellular location">
    <subcellularLocation>
        <location evidence="1">Membrane</location>
        <topology evidence="1">Multi-pass membrane protein</topology>
    </subcellularLocation>
</comment>
<evidence type="ECO:0000313" key="6">
    <source>
        <dbReference type="EMBL" id="KAF2265763.1"/>
    </source>
</evidence>
<dbReference type="Proteomes" id="UP000800093">
    <property type="component" value="Unassembled WGS sequence"/>
</dbReference>
<dbReference type="GO" id="GO:0016765">
    <property type="term" value="F:transferase activity, transferring alkyl or aryl (other than methyl) groups"/>
    <property type="evidence" value="ECO:0007669"/>
    <property type="project" value="InterPro"/>
</dbReference>
<keyword evidence="3 5" id="KW-1133">Transmembrane helix</keyword>
<keyword evidence="2 5" id="KW-0812">Transmembrane</keyword>
<dbReference type="PANTHER" id="PTHR42723:SF1">
    <property type="entry name" value="CHLOROPHYLL SYNTHASE, CHLOROPLASTIC"/>
    <property type="match status" value="1"/>
</dbReference>
<organism evidence="6 7">
    <name type="scientific">Lojkania enalia</name>
    <dbReference type="NCBI Taxonomy" id="147567"/>
    <lineage>
        <taxon>Eukaryota</taxon>
        <taxon>Fungi</taxon>
        <taxon>Dikarya</taxon>
        <taxon>Ascomycota</taxon>
        <taxon>Pezizomycotina</taxon>
        <taxon>Dothideomycetes</taxon>
        <taxon>Pleosporomycetidae</taxon>
        <taxon>Pleosporales</taxon>
        <taxon>Pleosporales incertae sedis</taxon>
        <taxon>Lojkania</taxon>
    </lineage>
</organism>
<evidence type="ECO:0000256" key="3">
    <source>
        <dbReference type="ARBA" id="ARBA00022989"/>
    </source>
</evidence>
<feature type="transmembrane region" description="Helical" evidence="5">
    <location>
        <begin position="163"/>
        <end position="185"/>
    </location>
</feature>
<evidence type="ECO:0000256" key="2">
    <source>
        <dbReference type="ARBA" id="ARBA00022692"/>
    </source>
</evidence>
<keyword evidence="4 5" id="KW-0472">Membrane</keyword>
<proteinExistence type="predicted"/>
<dbReference type="CDD" id="cd13965">
    <property type="entry name" value="PT_UbiA_3"/>
    <property type="match status" value="1"/>
</dbReference>
<sequence length="325" mass="36276">MVLIQADKIMSSNTTPHISLVTTVRQTLYLFTKNDFLTFAIPTALFAFFGTLSGPTLTSNPSPSLSQTIFRVPSALLIVWSNLLVFDISNQRLPSAVEEDKVNKPHRPLPSGRITSEATRRLLLFGIPFVLALGWYFSCWQETLLLNTAIWMYNDLGGCDEDWVLRNLLIAVGYGLYSSAALRVLAGPDYAISEKGFQWVVLVTLVMFVTQHICDIKDVEGDRLRGRKSAPIMLGDKLVRWSVAVPIILCSVACPMFFGVGVLGYALTLPMGMLVAGRTMAFRDLRADKLTWKLWALWTCGLFVLPLVKQPAVLEQAWKTLTNHF</sequence>
<dbReference type="InterPro" id="IPR050475">
    <property type="entry name" value="Prenyltransferase_related"/>
</dbReference>
<dbReference type="GO" id="GO:0016020">
    <property type="term" value="C:membrane"/>
    <property type="evidence" value="ECO:0007669"/>
    <property type="project" value="UniProtKB-SubCell"/>
</dbReference>
<dbReference type="OrthoDB" id="434972at2759"/>
<feature type="transmembrane region" description="Helical" evidence="5">
    <location>
        <begin position="36"/>
        <end position="57"/>
    </location>
</feature>
<feature type="transmembrane region" description="Helical" evidence="5">
    <location>
        <begin position="69"/>
        <end position="86"/>
    </location>
</feature>
<feature type="transmembrane region" description="Helical" evidence="5">
    <location>
        <begin position="197"/>
        <end position="213"/>
    </location>
</feature>
<dbReference type="AlphaFoldDB" id="A0A9P4KBS7"/>
<feature type="transmembrane region" description="Helical" evidence="5">
    <location>
        <begin position="122"/>
        <end position="143"/>
    </location>
</feature>
<evidence type="ECO:0000256" key="5">
    <source>
        <dbReference type="SAM" id="Phobius"/>
    </source>
</evidence>
<comment type="caution">
    <text evidence="6">The sequence shown here is derived from an EMBL/GenBank/DDBJ whole genome shotgun (WGS) entry which is preliminary data.</text>
</comment>
<evidence type="ECO:0008006" key="8">
    <source>
        <dbReference type="Google" id="ProtNLM"/>
    </source>
</evidence>
<accession>A0A9P4KBS7</accession>
<gene>
    <name evidence="6" type="ORF">CC78DRAFT_552773</name>
</gene>
<keyword evidence="7" id="KW-1185">Reference proteome</keyword>
<dbReference type="EMBL" id="ML986603">
    <property type="protein sequence ID" value="KAF2265763.1"/>
    <property type="molecule type" value="Genomic_DNA"/>
</dbReference>
<protein>
    <recommendedName>
        <fullName evidence="8">UbiA prenyltransferase</fullName>
    </recommendedName>
</protein>
<dbReference type="PANTHER" id="PTHR42723">
    <property type="entry name" value="CHLOROPHYLL SYNTHASE"/>
    <property type="match status" value="1"/>
</dbReference>